<protein>
    <submittedName>
        <fullName evidence="7">TRAG family protein</fullName>
    </submittedName>
</protein>
<dbReference type="PATRIC" id="fig|993517.3.peg.1774"/>
<dbReference type="RefSeq" id="WP_007331505.1">
    <property type="nucleotide sequence ID" value="NZ_AMCW01000040.1"/>
</dbReference>
<evidence type="ECO:0000256" key="3">
    <source>
        <dbReference type="ARBA" id="ARBA00022475"/>
    </source>
</evidence>
<organism evidence="7 8">
    <name type="scientific">Rhodopirellula baltica SH28</name>
    <dbReference type="NCBI Taxonomy" id="993517"/>
    <lineage>
        <taxon>Bacteria</taxon>
        <taxon>Pseudomonadati</taxon>
        <taxon>Planctomycetota</taxon>
        <taxon>Planctomycetia</taxon>
        <taxon>Pirellulales</taxon>
        <taxon>Pirellulaceae</taxon>
        <taxon>Rhodopirellula</taxon>
    </lineage>
</organism>
<evidence type="ECO:0000256" key="5">
    <source>
        <dbReference type="ARBA" id="ARBA00022989"/>
    </source>
</evidence>
<comment type="subcellular location">
    <subcellularLocation>
        <location evidence="1">Cell membrane</location>
        <topology evidence="1">Multi-pass membrane protein</topology>
    </subcellularLocation>
</comment>
<dbReference type="GO" id="GO:0005886">
    <property type="term" value="C:plasma membrane"/>
    <property type="evidence" value="ECO:0007669"/>
    <property type="project" value="UniProtKB-SubCell"/>
</dbReference>
<dbReference type="InterPro" id="IPR051539">
    <property type="entry name" value="T4SS-coupling_protein"/>
</dbReference>
<sequence>MNDEIPFLLEDLPRGRHADDVGTVESAFFEHPRNIAAAPSLQIDPRQNTESKIFLGVVGGKVVAGKQLPDGRFPKWVDGGIPIGAADDRHHFLLAGSRGGKGRSVLAPNLISLPKTTSVLVLDPKGDLAAQTAKWRRKGLGQDVAVTDPFDCSGPSTRPYRKAFNAIEFVTDSRPDVLTANAMLVADSLVIESENANKDPHWDESGRAWIGGLVAHVATHPNYAGKRDLVTVWQLATEALTPLQENERRYALEDEMLRSDAAGGFVRAAAQNFYERTGTEFFGVSSNARRHLNFISVAAMQTALRGPSVDPKKLKNGSLAWYITAPAMRANLMRGFQRLVVQMTLTAFEDEQVSTGHQTVFMLDEFQSLGRLKALETAVAQFAGLGAKLMIVLQDLSQIQAAYPQSWQTFVGNAGVLQTFAGNDDVTLSYLSKRLGEALVKTKSTSQPGRSQMMQEGVVGSSFAISNKPLLAPAEIELFFARDDAKLRQLVLRPGYRPMILQRAFYDKSEFFAGRYEERQ</sequence>
<evidence type="ECO:0000256" key="6">
    <source>
        <dbReference type="ARBA" id="ARBA00023136"/>
    </source>
</evidence>
<dbReference type="AlphaFoldDB" id="K5EAT3"/>
<dbReference type="InterPro" id="IPR027417">
    <property type="entry name" value="P-loop_NTPase"/>
</dbReference>
<dbReference type="PANTHER" id="PTHR37937:SF1">
    <property type="entry name" value="CONJUGATIVE TRANSFER: DNA TRANSPORT"/>
    <property type="match status" value="1"/>
</dbReference>
<comment type="caution">
    <text evidence="7">The sequence shown here is derived from an EMBL/GenBank/DDBJ whole genome shotgun (WGS) entry which is preliminary data.</text>
</comment>
<reference evidence="7 8" key="1">
    <citation type="journal article" date="2013" name="Mar. Genomics">
        <title>Expression of sulfatases in Rhodopirellula baltica and the diversity of sulfatases in the genus Rhodopirellula.</title>
        <authorList>
            <person name="Wegner C.E."/>
            <person name="Richter-Heitmann T."/>
            <person name="Klindworth A."/>
            <person name="Klockow C."/>
            <person name="Richter M."/>
            <person name="Achstetter T."/>
            <person name="Glockner F.O."/>
            <person name="Harder J."/>
        </authorList>
    </citation>
    <scope>NUCLEOTIDE SEQUENCE [LARGE SCALE GENOMIC DNA]</scope>
    <source>
        <strain evidence="7 8">SH28</strain>
    </source>
</reference>
<evidence type="ECO:0000256" key="1">
    <source>
        <dbReference type="ARBA" id="ARBA00004651"/>
    </source>
</evidence>
<dbReference type="Proteomes" id="UP000007993">
    <property type="component" value="Unassembled WGS sequence"/>
</dbReference>
<dbReference type="SUPFAM" id="SSF52540">
    <property type="entry name" value="P-loop containing nucleoside triphosphate hydrolases"/>
    <property type="match status" value="1"/>
</dbReference>
<keyword evidence="3" id="KW-1003">Cell membrane</keyword>
<name>K5EAT3_RHOBT</name>
<dbReference type="PANTHER" id="PTHR37937">
    <property type="entry name" value="CONJUGATIVE TRANSFER: DNA TRANSPORT"/>
    <property type="match status" value="1"/>
</dbReference>
<keyword evidence="4" id="KW-0812">Transmembrane</keyword>
<dbReference type="Gene3D" id="3.40.50.300">
    <property type="entry name" value="P-loop containing nucleotide triphosphate hydrolases"/>
    <property type="match status" value="1"/>
</dbReference>
<dbReference type="CDD" id="cd01127">
    <property type="entry name" value="TrwB_TraG_TraD_VirD4"/>
    <property type="match status" value="1"/>
</dbReference>
<evidence type="ECO:0000256" key="2">
    <source>
        <dbReference type="ARBA" id="ARBA00008806"/>
    </source>
</evidence>
<keyword evidence="5" id="KW-1133">Transmembrane helix</keyword>
<accession>K5EAT3</accession>
<evidence type="ECO:0000256" key="4">
    <source>
        <dbReference type="ARBA" id="ARBA00022692"/>
    </source>
</evidence>
<dbReference type="InterPro" id="IPR003688">
    <property type="entry name" value="TraG/VirD4"/>
</dbReference>
<evidence type="ECO:0000313" key="8">
    <source>
        <dbReference type="Proteomes" id="UP000007993"/>
    </source>
</evidence>
<proteinExistence type="inferred from homology"/>
<comment type="similarity">
    <text evidence="2">Belongs to the VirD4/TraG family.</text>
</comment>
<dbReference type="EMBL" id="AMCW01000040">
    <property type="protein sequence ID" value="EKK02936.1"/>
    <property type="molecule type" value="Genomic_DNA"/>
</dbReference>
<dbReference type="Pfam" id="PF02534">
    <property type="entry name" value="T4SS-DNA_transf"/>
    <property type="match status" value="1"/>
</dbReference>
<keyword evidence="6" id="KW-0472">Membrane</keyword>
<gene>
    <name evidence="7" type="ORF">RBSH_01629</name>
</gene>
<evidence type="ECO:0000313" key="7">
    <source>
        <dbReference type="EMBL" id="EKK02936.1"/>
    </source>
</evidence>